<dbReference type="GeneID" id="5015936"/>
<protein>
    <submittedName>
        <fullName evidence="1">Uncharacterized protein</fullName>
    </submittedName>
</protein>
<dbReference type="Proteomes" id="UP000000600">
    <property type="component" value="Unassembled WGS sequence"/>
</dbReference>
<dbReference type="EMBL" id="CT868021">
    <property type="protein sequence ID" value="CAK62754.1"/>
    <property type="molecule type" value="Genomic_DNA"/>
</dbReference>
<proteinExistence type="predicted"/>
<dbReference type="HOGENOM" id="CLU_3054476_0_0_1"/>
<dbReference type="OrthoDB" id="10416605at2759"/>
<dbReference type="KEGG" id="ptm:GSPATT00032606001"/>
<evidence type="ECO:0000313" key="1">
    <source>
        <dbReference type="EMBL" id="CAK62754.1"/>
    </source>
</evidence>
<dbReference type="InParanoid" id="A0BW37"/>
<name>A0BW37_PARTE</name>
<accession>A0BW37</accession>
<dbReference type="RefSeq" id="XP_001430152.1">
    <property type="nucleotide sequence ID" value="XM_001430115.1"/>
</dbReference>
<reference evidence="1 2" key="1">
    <citation type="journal article" date="2006" name="Nature">
        <title>Global trends of whole-genome duplications revealed by the ciliate Paramecium tetraurelia.</title>
        <authorList>
            <consortium name="Genoscope"/>
            <person name="Aury J.-M."/>
            <person name="Jaillon O."/>
            <person name="Duret L."/>
            <person name="Noel B."/>
            <person name="Jubin C."/>
            <person name="Porcel B.M."/>
            <person name="Segurens B."/>
            <person name="Daubin V."/>
            <person name="Anthouard V."/>
            <person name="Aiach N."/>
            <person name="Arnaiz O."/>
            <person name="Billaut A."/>
            <person name="Beisson J."/>
            <person name="Blanc I."/>
            <person name="Bouhouche K."/>
            <person name="Camara F."/>
            <person name="Duharcourt S."/>
            <person name="Guigo R."/>
            <person name="Gogendeau D."/>
            <person name="Katinka M."/>
            <person name="Keller A.-M."/>
            <person name="Kissmehl R."/>
            <person name="Klotz C."/>
            <person name="Koll F."/>
            <person name="Le Moue A."/>
            <person name="Lepere C."/>
            <person name="Malinsky S."/>
            <person name="Nowacki M."/>
            <person name="Nowak J.K."/>
            <person name="Plattner H."/>
            <person name="Poulain J."/>
            <person name="Ruiz F."/>
            <person name="Serrano V."/>
            <person name="Zagulski M."/>
            <person name="Dessen P."/>
            <person name="Betermier M."/>
            <person name="Weissenbach J."/>
            <person name="Scarpelli C."/>
            <person name="Schachter V."/>
            <person name="Sperling L."/>
            <person name="Meyer E."/>
            <person name="Cohen J."/>
            <person name="Wincker P."/>
        </authorList>
    </citation>
    <scope>NUCLEOTIDE SEQUENCE [LARGE SCALE GENOMIC DNA]</scope>
    <source>
        <strain evidence="1 2">Stock d4-2</strain>
    </source>
</reference>
<sequence>MKLLTMMVWKIKKINKCIYELKYENWLKKQVENEQDLDGLIVFRLINIRAKNYL</sequence>
<organism evidence="1 2">
    <name type="scientific">Paramecium tetraurelia</name>
    <dbReference type="NCBI Taxonomy" id="5888"/>
    <lineage>
        <taxon>Eukaryota</taxon>
        <taxon>Sar</taxon>
        <taxon>Alveolata</taxon>
        <taxon>Ciliophora</taxon>
        <taxon>Intramacronucleata</taxon>
        <taxon>Oligohymenophorea</taxon>
        <taxon>Peniculida</taxon>
        <taxon>Parameciidae</taxon>
        <taxon>Paramecium</taxon>
    </lineage>
</organism>
<gene>
    <name evidence="1" type="ORF">GSPATT00032606001</name>
</gene>
<keyword evidence="2" id="KW-1185">Reference proteome</keyword>
<evidence type="ECO:0000313" key="2">
    <source>
        <dbReference type="Proteomes" id="UP000000600"/>
    </source>
</evidence>
<dbReference type="AlphaFoldDB" id="A0BW37"/>